<evidence type="ECO:0000256" key="5">
    <source>
        <dbReference type="SAM" id="MobiDB-lite"/>
    </source>
</evidence>
<keyword evidence="4" id="KW-0677">Repeat</keyword>
<evidence type="ECO:0000256" key="2">
    <source>
        <dbReference type="ARBA" id="ARBA00022490"/>
    </source>
</evidence>
<dbReference type="AlphaFoldDB" id="A0A2S3IST0"/>
<dbReference type="FunFam" id="3.80.10.10:FF:000801">
    <property type="entry name" value="Outer arm dynein light chain 1"/>
    <property type="match status" value="1"/>
</dbReference>
<evidence type="ECO:0000256" key="4">
    <source>
        <dbReference type="ARBA" id="ARBA00022737"/>
    </source>
</evidence>
<feature type="region of interest" description="Disordered" evidence="5">
    <location>
        <begin position="1"/>
        <end position="34"/>
    </location>
</feature>
<dbReference type="InterPro" id="IPR032675">
    <property type="entry name" value="LRR_dom_sf"/>
</dbReference>
<evidence type="ECO:0008006" key="7">
    <source>
        <dbReference type="Google" id="ProtNLM"/>
    </source>
</evidence>
<name>A0A2S3IST0_9POAL</name>
<sequence>MPAPETARARALVPKPSPNARTRSPSVLAPANPSICGTKPHLVLANRASGHLHRVAFRSLSLPQQNTAPQLSPRPQSYVPPRPCPLPSLPPSPVSTLPSSPLPQAPAPAYTDAPARSRPQTLGPIPMATPVTGDRYLDLLVRFVERNAGALLDGTVTLRLHPVGLHYVASRLEALRELEAVGAGAPVDYLRAYVADLGDHRALQQLRRILRLLTSLKVVAPGPGRDPAPLSLLPFARLRVLELRGCDLSTSAARGLLDLRHTLERLVCYDSTDALRHVFASRITDIKDSPVWSKLSYVSCASNGIVLMDESLQLLPAIETLDLSRNKFAKVDNLRKCTKLRNLDLGFNHLRSISSLSEVSSRIVKLVVRNNALTTVHGIENLKSLMGLDLSYNIISNFSELEILGTLSLLQNLWLEGNPICCARWYRAHVFSFFRNPENLKLDDKGMNTQEYWEKQVLFACRQNQPAGYGFYFPAVDDHEDEDTLTSKLRKISRLASIVEGETNLCDDGIDQQSTPCDSDSSKKDETAATDHDVRIASLINTAELLKKQKSSNWLREFKEWMDDNAEKTEGENLPVDFTNGNGMYIRQKKRQRAHKETSNNMSDLVHVSEGGSSSNLLESYSFFTDACSSSNGIIKDSTNEVNGDQAHVTMHLNSFQRPTPLELVGTSHTDPFSELEDGSKNMVANGTPSNTMSKLIESSPYSAYPSPQSPPQYKEDILHRRLFLEEEFLQISGHLHSVGSLGSGSSCSDDSSDDFCSCNSEDDCTEIQTKMELALNGQVASFPFVDSDHEGKYFLGGESLSDHSAEDEPSLTGRREFDIEEFHDSNQRNGHLGHNSGDLFGQKGKQKFERAVFAFKNHNGTKLQNIEMDGDQVDEHVLIEGNGHLTCNRMSSTHKEAGPENRYSRILPKNVGTNMISCNTDKHKIVEDIFNLEVANNDKSETCEQVACCAYLFQDASALAQREVALVRSSQNKLYVLLLDMVCDGKETTQRVLGSYTLESLEKVTIGLGLQTLRVHMVDDTTHLFFTRTSKEAQDVLWLLSVTNFPKLNREIHLQSWENIQVKFFEKFICGSAKMGIFLYSMLMFWRNDAEEDSLFIRSIFVTERSILVCIEDLDQFGGVPNDLDPPYFSLDASCSIHNIQEVVMDQHNDKCLTLILDNHRQGEFHNSIQNPSNKQSDEIDRVHTWKLEWFTQEALLKFISVLKALYSTAAASSLPVKCIS</sequence>
<keyword evidence="2" id="KW-0963">Cytoplasm</keyword>
<dbReference type="Pfam" id="PF12799">
    <property type="entry name" value="LRR_4"/>
    <property type="match status" value="1"/>
</dbReference>
<dbReference type="Gramene" id="PAN50839">
    <property type="protein sequence ID" value="PAN50839"/>
    <property type="gene ID" value="PAHAL_9G550400"/>
</dbReference>
<dbReference type="SUPFAM" id="SSF52058">
    <property type="entry name" value="L domain-like"/>
    <property type="match status" value="1"/>
</dbReference>
<reference evidence="6" key="1">
    <citation type="submission" date="2018-04" db="EMBL/GenBank/DDBJ databases">
        <title>WGS assembly of Panicum hallii.</title>
        <authorList>
            <person name="Lovell J."/>
            <person name="Jenkins J."/>
            <person name="Lowry D."/>
            <person name="Mamidi S."/>
            <person name="Sreedasyam A."/>
            <person name="Weng X."/>
            <person name="Barry K."/>
            <person name="Bonette J."/>
            <person name="Campitelli B."/>
            <person name="Daum C."/>
            <person name="Gordon S."/>
            <person name="Gould B."/>
            <person name="Lipzen A."/>
            <person name="Macqueen A."/>
            <person name="Palacio-Mejia J."/>
            <person name="Plott C."/>
            <person name="Shakirov E."/>
            <person name="Shu S."/>
            <person name="Yoshinaga Y."/>
            <person name="Zane M."/>
            <person name="Rokhsar D."/>
            <person name="Grimwood J."/>
            <person name="Schmutz J."/>
            <person name="Juenger T."/>
        </authorList>
    </citation>
    <scope>NUCLEOTIDE SEQUENCE [LARGE SCALE GENOMIC DNA]</scope>
    <source>
        <strain evidence="6">FIL2</strain>
    </source>
</reference>
<feature type="region of interest" description="Disordered" evidence="5">
    <location>
        <begin position="63"/>
        <end position="127"/>
    </location>
</feature>
<protein>
    <recommendedName>
        <fullName evidence="7">Serine/threonine-protein kinase 11-interacting protein</fullName>
    </recommendedName>
</protein>
<accession>A0A2S3IST0</accession>
<feature type="compositionally biased region" description="Basic and acidic residues" evidence="5">
    <location>
        <begin position="520"/>
        <end position="529"/>
    </location>
</feature>
<dbReference type="Gene3D" id="3.80.10.10">
    <property type="entry name" value="Ribonuclease Inhibitor"/>
    <property type="match status" value="2"/>
</dbReference>
<evidence type="ECO:0000313" key="6">
    <source>
        <dbReference type="EMBL" id="PAN50839.1"/>
    </source>
</evidence>
<feature type="compositionally biased region" description="Pro residues" evidence="5">
    <location>
        <begin position="78"/>
        <end position="93"/>
    </location>
</feature>
<evidence type="ECO:0000256" key="3">
    <source>
        <dbReference type="ARBA" id="ARBA00022614"/>
    </source>
</evidence>
<comment type="subcellular location">
    <subcellularLocation>
        <location evidence="1">Cytoplasm</location>
    </subcellularLocation>
</comment>
<dbReference type="PANTHER" id="PTHR15454">
    <property type="entry name" value="NISCHARIN RELATED"/>
    <property type="match status" value="1"/>
</dbReference>
<gene>
    <name evidence="6" type="ORF">PAHAL_9G550400</name>
</gene>
<dbReference type="GO" id="GO:0005737">
    <property type="term" value="C:cytoplasm"/>
    <property type="evidence" value="ECO:0007669"/>
    <property type="project" value="UniProtKB-SubCell"/>
</dbReference>
<dbReference type="PANTHER" id="PTHR15454:SF69">
    <property type="entry name" value="SERINE_THREONINE-PROTEIN KINASE 11-INTERACTING PROTEIN"/>
    <property type="match status" value="1"/>
</dbReference>
<feature type="compositionally biased region" description="Polar residues" evidence="5">
    <location>
        <begin position="63"/>
        <end position="75"/>
    </location>
</feature>
<evidence type="ECO:0000256" key="1">
    <source>
        <dbReference type="ARBA" id="ARBA00004496"/>
    </source>
</evidence>
<feature type="region of interest" description="Disordered" evidence="5">
    <location>
        <begin position="509"/>
        <end position="529"/>
    </location>
</feature>
<organism evidence="6">
    <name type="scientific">Panicum hallii</name>
    <dbReference type="NCBI Taxonomy" id="206008"/>
    <lineage>
        <taxon>Eukaryota</taxon>
        <taxon>Viridiplantae</taxon>
        <taxon>Streptophyta</taxon>
        <taxon>Embryophyta</taxon>
        <taxon>Tracheophyta</taxon>
        <taxon>Spermatophyta</taxon>
        <taxon>Magnoliopsida</taxon>
        <taxon>Liliopsida</taxon>
        <taxon>Poales</taxon>
        <taxon>Poaceae</taxon>
        <taxon>PACMAD clade</taxon>
        <taxon>Panicoideae</taxon>
        <taxon>Panicodae</taxon>
        <taxon>Paniceae</taxon>
        <taxon>Panicinae</taxon>
        <taxon>Panicum</taxon>
        <taxon>Panicum sect. Panicum</taxon>
    </lineage>
</organism>
<dbReference type="SMART" id="SM00365">
    <property type="entry name" value="LRR_SD22"/>
    <property type="match status" value="4"/>
</dbReference>
<dbReference type="FunFam" id="3.80.10.10:FF:000502">
    <property type="entry name" value="Predicted protein"/>
    <property type="match status" value="1"/>
</dbReference>
<dbReference type="InterPro" id="IPR025875">
    <property type="entry name" value="Leu-rich_rpt_4"/>
</dbReference>
<dbReference type="InterPro" id="IPR001611">
    <property type="entry name" value="Leu-rich_rpt"/>
</dbReference>
<proteinExistence type="predicted"/>
<keyword evidence="3" id="KW-0433">Leucine-rich repeat</keyword>
<dbReference type="EMBL" id="CM008054">
    <property type="protein sequence ID" value="PAN50839.1"/>
    <property type="molecule type" value="Genomic_DNA"/>
</dbReference>
<dbReference type="Proteomes" id="UP000243499">
    <property type="component" value="Chromosome 9"/>
</dbReference>
<dbReference type="PROSITE" id="PS51450">
    <property type="entry name" value="LRR"/>
    <property type="match status" value="3"/>
</dbReference>